<dbReference type="Gene3D" id="1.10.1660.10">
    <property type="match status" value="1"/>
</dbReference>
<dbReference type="InterPro" id="IPR036724">
    <property type="entry name" value="Cobalamin-bd_sf"/>
</dbReference>
<dbReference type="Gene3D" id="3.40.50.280">
    <property type="entry name" value="Cobalamin-binding domain"/>
    <property type="match status" value="1"/>
</dbReference>
<dbReference type="Gene3D" id="1.10.1240.10">
    <property type="entry name" value="Methionine synthase domain"/>
    <property type="match status" value="1"/>
</dbReference>
<dbReference type="SMART" id="SM00422">
    <property type="entry name" value="HTH_MERR"/>
    <property type="match status" value="1"/>
</dbReference>
<dbReference type="Pfam" id="PF02310">
    <property type="entry name" value="B12-binding"/>
    <property type="match status" value="1"/>
</dbReference>
<dbReference type="InterPro" id="IPR006158">
    <property type="entry name" value="Cobalamin-bd"/>
</dbReference>
<organism evidence="3 4">
    <name type="scientific">Keguizhuia sedimenti</name>
    <dbReference type="NCBI Taxonomy" id="3064264"/>
    <lineage>
        <taxon>Bacteria</taxon>
        <taxon>Pseudomonadati</taxon>
        <taxon>Pseudomonadota</taxon>
        <taxon>Betaproteobacteria</taxon>
        <taxon>Burkholderiales</taxon>
        <taxon>Oxalobacteraceae</taxon>
        <taxon>Keguizhuia</taxon>
    </lineage>
</organism>
<dbReference type="Proteomes" id="UP001225596">
    <property type="component" value="Unassembled WGS sequence"/>
</dbReference>
<dbReference type="CDD" id="cd02065">
    <property type="entry name" value="B12-binding_like"/>
    <property type="match status" value="1"/>
</dbReference>
<dbReference type="PROSITE" id="PS50937">
    <property type="entry name" value="HTH_MERR_2"/>
    <property type="match status" value="1"/>
</dbReference>
<sequence>MSPLLTIAQTSLETGIAKEVLRKWEVRYGFPVPVRHSNGKRAYTHEQVVKLKLIKRLLDDGCRPAQIVPMPEHDLDLLALSRQAVPATPAKPGTAVEIVEWLKARDPAYLRTQLSRELTSRGLLAFVRDVMPSMNSHVGQAWQDGIIAVRDEHIYSEIIQGLVREALASFVNPQGTPRILLTTVPGEAHTLGIQMVEAVMSLGNAYCISMGPQSPLNEIASAATELQADIVALSFSIAFPKRKIPAMLRELRTQLSPGVKIWAGGDGTLGMEHKPRGVTLLSSLQEAIECLRNHRG</sequence>
<gene>
    <name evidence="3" type="ORF">Q8A64_08795</name>
</gene>
<dbReference type="PROSITE" id="PS51332">
    <property type="entry name" value="B12_BINDING"/>
    <property type="match status" value="1"/>
</dbReference>
<comment type="caution">
    <text evidence="3">The sequence shown here is derived from an EMBL/GenBank/DDBJ whole genome shotgun (WGS) entry which is preliminary data.</text>
</comment>
<reference evidence="3 4" key="1">
    <citation type="submission" date="2023-08" db="EMBL/GenBank/DDBJ databases">
        <title>Oxalobacteraceae gen .nov., isolated from river sludge outside the plant.</title>
        <authorList>
            <person name="Zhao S.Y."/>
        </authorList>
    </citation>
    <scope>NUCLEOTIDE SEQUENCE [LARGE SCALE GENOMIC DNA]</scope>
    <source>
        <strain evidence="3 4">R-40</strain>
    </source>
</reference>
<dbReference type="InterPro" id="IPR009061">
    <property type="entry name" value="DNA-bd_dom_put_sf"/>
</dbReference>
<feature type="domain" description="HTH merR-type" evidence="1">
    <location>
        <begin position="4"/>
        <end position="61"/>
    </location>
</feature>
<dbReference type="SUPFAM" id="SSF46955">
    <property type="entry name" value="Putative DNA-binding domain"/>
    <property type="match status" value="1"/>
</dbReference>
<evidence type="ECO:0000259" key="2">
    <source>
        <dbReference type="PROSITE" id="PS51332"/>
    </source>
</evidence>
<evidence type="ECO:0000313" key="3">
    <source>
        <dbReference type="EMBL" id="MDQ9170507.1"/>
    </source>
</evidence>
<evidence type="ECO:0000259" key="1">
    <source>
        <dbReference type="PROSITE" id="PS50937"/>
    </source>
</evidence>
<protein>
    <submittedName>
        <fullName evidence="3">MerR family transcriptional regulator</fullName>
    </submittedName>
</protein>
<keyword evidence="4" id="KW-1185">Reference proteome</keyword>
<feature type="domain" description="B12-binding" evidence="2">
    <location>
        <begin position="176"/>
        <end position="296"/>
    </location>
</feature>
<dbReference type="Pfam" id="PF13411">
    <property type="entry name" value="MerR_1"/>
    <property type="match status" value="1"/>
</dbReference>
<proteinExistence type="predicted"/>
<dbReference type="SUPFAM" id="SSF52242">
    <property type="entry name" value="Cobalamin (vitamin B12)-binding domain"/>
    <property type="match status" value="1"/>
</dbReference>
<accession>A0ABU1BNB8</accession>
<dbReference type="InterPro" id="IPR036594">
    <property type="entry name" value="Meth_synthase_dom"/>
</dbReference>
<dbReference type="RefSeq" id="WP_338436440.1">
    <property type="nucleotide sequence ID" value="NZ_JAUYVH010000004.1"/>
</dbReference>
<dbReference type="InterPro" id="IPR000551">
    <property type="entry name" value="MerR-type_HTH_dom"/>
</dbReference>
<evidence type="ECO:0000313" key="4">
    <source>
        <dbReference type="Proteomes" id="UP001225596"/>
    </source>
</evidence>
<dbReference type="EMBL" id="JAUYVH010000004">
    <property type="protein sequence ID" value="MDQ9170507.1"/>
    <property type="molecule type" value="Genomic_DNA"/>
</dbReference>
<name>A0ABU1BNB8_9BURK</name>